<name>A0A839IUY8_9GAMM</name>
<dbReference type="InterPro" id="IPR014717">
    <property type="entry name" value="Transl_elong_EF1B/ribsomal_bS6"/>
</dbReference>
<evidence type="ECO:0000256" key="1">
    <source>
        <dbReference type="SAM" id="Phobius"/>
    </source>
</evidence>
<dbReference type="EMBL" id="JACJFM010000021">
    <property type="protein sequence ID" value="MBB1487936.1"/>
    <property type="molecule type" value="Genomic_DNA"/>
</dbReference>
<dbReference type="GO" id="GO:0043107">
    <property type="term" value="P:type IV pilus-dependent motility"/>
    <property type="evidence" value="ECO:0007669"/>
    <property type="project" value="InterPro"/>
</dbReference>
<dbReference type="Gene3D" id="3.30.70.60">
    <property type="match status" value="1"/>
</dbReference>
<keyword evidence="3" id="KW-1185">Reference proteome</keyword>
<protein>
    <submittedName>
        <fullName evidence="2">Type 4a pilus biogenesis protein PilO</fullName>
    </submittedName>
</protein>
<dbReference type="RefSeq" id="WP_182809715.1">
    <property type="nucleotide sequence ID" value="NZ_JACJFM010000021.1"/>
</dbReference>
<evidence type="ECO:0000313" key="3">
    <source>
        <dbReference type="Proteomes" id="UP000565262"/>
    </source>
</evidence>
<feature type="transmembrane region" description="Helical" evidence="1">
    <location>
        <begin position="35"/>
        <end position="57"/>
    </location>
</feature>
<dbReference type="Pfam" id="PF04350">
    <property type="entry name" value="PilO"/>
    <property type="match status" value="1"/>
</dbReference>
<dbReference type="PANTHER" id="PTHR39555">
    <property type="entry name" value="FIMBRIAL ASSEMBLY PROTEIN PILO-LIKE PROTEIN-RELATED"/>
    <property type="match status" value="1"/>
</dbReference>
<reference evidence="2 3" key="1">
    <citation type="submission" date="2020-08" db="EMBL/GenBank/DDBJ databases">
        <title>Oceanospirillum sp. nov. isolated from marine sediment.</title>
        <authorList>
            <person name="Ji X."/>
        </authorList>
    </citation>
    <scope>NUCLEOTIDE SEQUENCE [LARGE SCALE GENOMIC DNA]</scope>
    <source>
        <strain evidence="2 3">D5</strain>
    </source>
</reference>
<proteinExistence type="predicted"/>
<keyword evidence="1" id="KW-1133">Transmembrane helix</keyword>
<keyword evidence="1" id="KW-0812">Transmembrane</keyword>
<evidence type="ECO:0000313" key="2">
    <source>
        <dbReference type="EMBL" id="MBB1487936.1"/>
    </source>
</evidence>
<gene>
    <name evidence="2" type="primary">pilO</name>
    <name evidence="2" type="ORF">H4O21_15120</name>
</gene>
<accession>A0A839IUY8</accession>
<organism evidence="2 3">
    <name type="scientific">Oceanospirillum sediminis</name>
    <dbReference type="NCBI Taxonomy" id="2760088"/>
    <lineage>
        <taxon>Bacteria</taxon>
        <taxon>Pseudomonadati</taxon>
        <taxon>Pseudomonadota</taxon>
        <taxon>Gammaproteobacteria</taxon>
        <taxon>Oceanospirillales</taxon>
        <taxon>Oceanospirillaceae</taxon>
        <taxon>Oceanospirillum</taxon>
    </lineage>
</organism>
<keyword evidence="1" id="KW-0472">Membrane</keyword>
<dbReference type="Proteomes" id="UP000565262">
    <property type="component" value="Unassembled WGS sequence"/>
</dbReference>
<dbReference type="InterPro" id="IPR007445">
    <property type="entry name" value="PilO"/>
</dbReference>
<dbReference type="AlphaFoldDB" id="A0A839IUY8"/>
<dbReference type="GO" id="GO:0043683">
    <property type="term" value="P:type IV pilus assembly"/>
    <property type="evidence" value="ECO:0007669"/>
    <property type="project" value="InterPro"/>
</dbReference>
<sequence length="211" mass="24345">MASGDLKTHLKRLSSDFSPDHWTVLEFRSAGQWPVTLRIIILFGIFLIVLIAGYLLLIRDTYLRLEQLNSQKILLTTKLESRSFLAANLDAYRQMTKEAEQRLKILSKQIPDQAGIPEFIEQLQLISDQHQIQLLRVTPSPAIHQHSYQVHPIQLELSGNYHQLGHLTASLIRMERLVTLHNYSIHLNPDAETDSLKILLMIRIYYQPSSD</sequence>
<dbReference type="PANTHER" id="PTHR39555:SF1">
    <property type="entry name" value="TYPE IV PILUS INNER MEMBRANE COMPONENT PILO"/>
    <property type="match status" value="1"/>
</dbReference>
<comment type="caution">
    <text evidence="2">The sequence shown here is derived from an EMBL/GenBank/DDBJ whole genome shotgun (WGS) entry which is preliminary data.</text>
</comment>